<accession>A0AA46SB84</accession>
<evidence type="ECO:0000256" key="1">
    <source>
        <dbReference type="SAM" id="Coils"/>
    </source>
</evidence>
<dbReference type="Proteomes" id="UP001163947">
    <property type="component" value="Chromosome"/>
</dbReference>
<reference evidence="3" key="1">
    <citation type="submission" date="2022-09" db="EMBL/GenBank/DDBJ databases">
        <title>The genome sequence of Rhodococcus aetherivorans N1.</title>
        <authorList>
            <person name="Jiang W."/>
        </authorList>
    </citation>
    <scope>NUCLEOTIDE SEQUENCE</scope>
    <source>
        <strain evidence="3">N1</strain>
    </source>
</reference>
<dbReference type="EMBL" id="CP106982">
    <property type="protein sequence ID" value="UYF91847.1"/>
    <property type="molecule type" value="Genomic_DNA"/>
</dbReference>
<dbReference type="RefSeq" id="WP_263507205.1">
    <property type="nucleotide sequence ID" value="NZ_CP106982.1"/>
</dbReference>
<dbReference type="AlphaFoldDB" id="A0AA46SB84"/>
<organism evidence="3 4">
    <name type="scientific">Rhodococcus aetherivorans</name>
    <dbReference type="NCBI Taxonomy" id="191292"/>
    <lineage>
        <taxon>Bacteria</taxon>
        <taxon>Bacillati</taxon>
        <taxon>Actinomycetota</taxon>
        <taxon>Actinomycetes</taxon>
        <taxon>Mycobacteriales</taxon>
        <taxon>Nocardiaceae</taxon>
        <taxon>Rhodococcus</taxon>
    </lineage>
</organism>
<feature type="region of interest" description="Disordered" evidence="2">
    <location>
        <begin position="1"/>
        <end position="60"/>
    </location>
</feature>
<sequence length="155" mass="16499">MSDAASSGGTPIGETPATGGRRKQYANSAERARAWRERQRRTSAPAGAAPSPDPGPPEAAAARIGAVPAAPRAAGTGAVDFEAARLRTERDEALRAAAEAWQRVAELEADLAMVRAELADERATQLREARAHIAELQVQVAELRRERDRRTADPA</sequence>
<name>A0AA46SB84_9NOCA</name>
<gene>
    <name evidence="3" type="ORF">OCS65_15045</name>
</gene>
<proteinExistence type="predicted"/>
<evidence type="ECO:0000313" key="3">
    <source>
        <dbReference type="EMBL" id="UYF91847.1"/>
    </source>
</evidence>
<protein>
    <submittedName>
        <fullName evidence="3">Uncharacterized protein</fullName>
    </submittedName>
</protein>
<keyword evidence="1" id="KW-0175">Coiled coil</keyword>
<dbReference type="GeneID" id="83621760"/>
<evidence type="ECO:0000313" key="4">
    <source>
        <dbReference type="Proteomes" id="UP001163947"/>
    </source>
</evidence>
<feature type="coiled-coil region" evidence="1">
    <location>
        <begin position="104"/>
        <end position="153"/>
    </location>
</feature>
<evidence type="ECO:0000256" key="2">
    <source>
        <dbReference type="SAM" id="MobiDB-lite"/>
    </source>
</evidence>